<keyword evidence="2 4" id="KW-0560">Oxidoreductase</keyword>
<organism evidence="4 5">
    <name type="scientific">Aerophobetes bacterium</name>
    <dbReference type="NCBI Taxonomy" id="2030807"/>
    <lineage>
        <taxon>Bacteria</taxon>
        <taxon>Candidatus Aerophobota</taxon>
    </lineage>
</organism>
<evidence type="ECO:0000256" key="1">
    <source>
        <dbReference type="ARBA" id="ARBA00022723"/>
    </source>
</evidence>
<dbReference type="GO" id="GO:0051287">
    <property type="term" value="F:NAD binding"/>
    <property type="evidence" value="ECO:0007669"/>
    <property type="project" value="InterPro"/>
</dbReference>
<keyword evidence="3" id="KW-0520">NAD</keyword>
<protein>
    <submittedName>
        <fullName evidence="4">4-hydroxythreonine-4-phosphate dehydrogenase PdxA</fullName>
        <ecNumber evidence="4">1.1.1.262</ecNumber>
    </submittedName>
</protein>
<dbReference type="PANTHER" id="PTHR30004:SF6">
    <property type="entry name" value="D-THREONATE 4-PHOSPHATE DEHYDROGENASE"/>
    <property type="match status" value="1"/>
</dbReference>
<name>A0A523YNM5_UNCAE</name>
<evidence type="ECO:0000313" key="5">
    <source>
        <dbReference type="Proteomes" id="UP000316925"/>
    </source>
</evidence>
<dbReference type="EMBL" id="SOIJ01000148">
    <property type="protein sequence ID" value="TET93072.1"/>
    <property type="molecule type" value="Genomic_DNA"/>
</dbReference>
<comment type="caution">
    <text evidence="4">The sequence shown here is derived from an EMBL/GenBank/DDBJ whole genome shotgun (WGS) entry which is preliminary data.</text>
</comment>
<reference evidence="4 5" key="1">
    <citation type="submission" date="2019-03" db="EMBL/GenBank/DDBJ databases">
        <title>Metabolic potential of uncultured bacteria and archaea associated with petroleum seepage in deep-sea sediments.</title>
        <authorList>
            <person name="Dong X."/>
            <person name="Hubert C."/>
        </authorList>
    </citation>
    <scope>NUCLEOTIDE SEQUENCE [LARGE SCALE GENOMIC DNA]</scope>
    <source>
        <strain evidence="4">E29_bin28</strain>
    </source>
</reference>
<dbReference type="InterPro" id="IPR005255">
    <property type="entry name" value="PdxA_fam"/>
</dbReference>
<accession>A0A523YNM5</accession>
<evidence type="ECO:0000256" key="2">
    <source>
        <dbReference type="ARBA" id="ARBA00023002"/>
    </source>
</evidence>
<dbReference type="AlphaFoldDB" id="A0A523YNM5"/>
<proteinExistence type="predicted"/>
<dbReference type="Proteomes" id="UP000316925">
    <property type="component" value="Unassembled WGS sequence"/>
</dbReference>
<dbReference type="NCBIfam" id="TIGR00557">
    <property type="entry name" value="pdxA"/>
    <property type="match status" value="1"/>
</dbReference>
<dbReference type="PANTHER" id="PTHR30004">
    <property type="entry name" value="4-HYDROXYTHREONINE-4-PHOSPHATE DEHYDROGENASE"/>
    <property type="match status" value="1"/>
</dbReference>
<dbReference type="Gene3D" id="3.40.718.10">
    <property type="entry name" value="Isopropylmalate Dehydrogenase"/>
    <property type="match status" value="1"/>
</dbReference>
<gene>
    <name evidence="4" type="primary">pdxA</name>
    <name evidence="4" type="ORF">E3J33_02615</name>
</gene>
<dbReference type="GO" id="GO:0046872">
    <property type="term" value="F:metal ion binding"/>
    <property type="evidence" value="ECO:0007669"/>
    <property type="project" value="UniProtKB-KW"/>
</dbReference>
<evidence type="ECO:0000313" key="4">
    <source>
        <dbReference type="EMBL" id="TET93072.1"/>
    </source>
</evidence>
<sequence length="328" mass="35122">MSGKPIVGITMGDAAGIGPEIIAMALSFPEVHQLCRPLVIGDAATIRDALKTMTTEIKVEEIKRVNNAKFNQGVIEVLDLHNIDPRVLVKGRVVPMLGKAAFEYLQRATDLALSGKIQAIVTAPLNKESLNKAGYHYSGHTEILAELCGGKEVCMMLIAGNLRVAHISGHLPLTEACRAVNKERILTVIRLSFEVVKKLGIPEPRIAVAGLNPHAGEMGLFGREEIAEISPAVKEARSQGMNVAGPIPPDTVFYRAKGGEFDLVIAMYHDQGHIPLKLWDFLGGVSITLGLPLIRTSVDHGTAFDRAGRGTASPKSLIAAIGLATQLI</sequence>
<dbReference type="SUPFAM" id="SSF53659">
    <property type="entry name" value="Isocitrate/Isopropylmalate dehydrogenase-like"/>
    <property type="match status" value="1"/>
</dbReference>
<dbReference type="EC" id="1.1.1.262" evidence="4"/>
<dbReference type="GO" id="GO:0050570">
    <property type="term" value="F:4-hydroxythreonine-4-phosphate dehydrogenase activity"/>
    <property type="evidence" value="ECO:0007669"/>
    <property type="project" value="UniProtKB-EC"/>
</dbReference>
<keyword evidence="1" id="KW-0479">Metal-binding</keyword>
<feature type="non-terminal residue" evidence="4">
    <location>
        <position position="328"/>
    </location>
</feature>
<evidence type="ECO:0000256" key="3">
    <source>
        <dbReference type="ARBA" id="ARBA00023027"/>
    </source>
</evidence>
<dbReference type="Pfam" id="PF04166">
    <property type="entry name" value="PdxA"/>
    <property type="match status" value="1"/>
</dbReference>